<comment type="similarity">
    <text evidence="2 9">Belongs to the type II topoisomerase GyrA/ParC subunit family.</text>
</comment>
<keyword evidence="5 9" id="KW-0799">Topoisomerase</keyword>
<evidence type="ECO:0000256" key="2">
    <source>
        <dbReference type="ARBA" id="ARBA00008263"/>
    </source>
</evidence>
<evidence type="ECO:0000313" key="13">
    <source>
        <dbReference type="EMBL" id="PIY59445.1"/>
    </source>
</evidence>
<comment type="caution">
    <text evidence="13">The sequence shown here is derived from an EMBL/GenBank/DDBJ whole genome shotgun (WGS) entry which is preliminary data.</text>
</comment>
<feature type="short sequence motif" description="GyrA-box" evidence="9">
    <location>
        <begin position="527"/>
        <end position="533"/>
    </location>
</feature>
<dbReference type="GO" id="GO:0003677">
    <property type="term" value="F:DNA binding"/>
    <property type="evidence" value="ECO:0007669"/>
    <property type="project" value="UniProtKB-UniRule"/>
</dbReference>
<dbReference type="NCBIfam" id="TIGR01063">
    <property type="entry name" value="gyrA"/>
    <property type="match status" value="1"/>
</dbReference>
<gene>
    <name evidence="9" type="primary">gyrA</name>
    <name evidence="13" type="ORF">COY96_01795</name>
</gene>
<dbReference type="GO" id="GO:0006261">
    <property type="term" value="P:DNA-templated DNA replication"/>
    <property type="evidence" value="ECO:0007669"/>
    <property type="project" value="UniProtKB-UniRule"/>
</dbReference>
<dbReference type="FunFam" id="2.120.10.90:FF:000005">
    <property type="entry name" value="DNA topoisomerase 4 subunit A"/>
    <property type="match status" value="1"/>
</dbReference>
<comment type="subcellular location">
    <subcellularLocation>
        <location evidence="9">Cytoplasm</location>
    </subcellularLocation>
</comment>
<dbReference type="CDD" id="cd00187">
    <property type="entry name" value="TOP4c"/>
    <property type="match status" value="1"/>
</dbReference>
<evidence type="ECO:0000313" key="14">
    <source>
        <dbReference type="Proteomes" id="UP000230363"/>
    </source>
</evidence>
<dbReference type="AlphaFoldDB" id="A0A2M7Q8P4"/>
<dbReference type="NCBIfam" id="NF004043">
    <property type="entry name" value="PRK05560.1"/>
    <property type="match status" value="1"/>
</dbReference>
<dbReference type="InterPro" id="IPR050220">
    <property type="entry name" value="Type_II_DNA_Topoisomerases"/>
</dbReference>
<dbReference type="SUPFAM" id="SSF56719">
    <property type="entry name" value="Type II DNA topoisomerase"/>
    <property type="match status" value="1"/>
</dbReference>
<dbReference type="SMART" id="SM00434">
    <property type="entry name" value="TOP4c"/>
    <property type="match status" value="1"/>
</dbReference>
<dbReference type="GO" id="GO:0005524">
    <property type="term" value="F:ATP binding"/>
    <property type="evidence" value="ECO:0007669"/>
    <property type="project" value="UniProtKB-UniRule"/>
</dbReference>
<feature type="domain" description="Topo IIA-type catalytic" evidence="12">
    <location>
        <begin position="34"/>
        <end position="500"/>
    </location>
</feature>
<proteinExistence type="inferred from homology"/>
<keyword evidence="9" id="KW-0963">Cytoplasm</keyword>
<feature type="active site" description="O-(5'-phospho-DNA)-tyrosine intermediate" evidence="9 10">
    <location>
        <position position="122"/>
    </location>
</feature>
<dbReference type="HAMAP" id="MF_01897">
    <property type="entry name" value="GyrA"/>
    <property type="match status" value="1"/>
</dbReference>
<dbReference type="Gene3D" id="3.90.199.10">
    <property type="entry name" value="Topoisomerase II, domain 5"/>
    <property type="match status" value="1"/>
</dbReference>
<comment type="miscellaneous">
    <text evidence="9">Few gyrases are as efficient as E.coli at forming negative supercoils. Not all organisms have 2 type II topoisomerases; in organisms with a single type II topoisomerase this enzyme also has to decatenate newly replicated chromosomes.</text>
</comment>
<evidence type="ECO:0000256" key="10">
    <source>
        <dbReference type="PROSITE-ProRule" id="PRU01384"/>
    </source>
</evidence>
<evidence type="ECO:0000256" key="4">
    <source>
        <dbReference type="ARBA" id="ARBA00022840"/>
    </source>
</evidence>
<dbReference type="Proteomes" id="UP000230363">
    <property type="component" value="Unassembled WGS sequence"/>
</dbReference>
<dbReference type="SUPFAM" id="SSF101904">
    <property type="entry name" value="GyrA/ParC C-terminal domain-like"/>
    <property type="match status" value="1"/>
</dbReference>
<feature type="coiled-coil region" evidence="11">
    <location>
        <begin position="437"/>
        <end position="485"/>
    </location>
</feature>
<comment type="subunit">
    <text evidence="8">Heterotetramer composed of ParC and ParE.</text>
</comment>
<keyword evidence="4 9" id="KW-0067">ATP-binding</keyword>
<organism evidence="13 14">
    <name type="scientific">Candidatus Wolfebacteria bacterium CG_4_10_14_0_8_um_filter_37_11</name>
    <dbReference type="NCBI Taxonomy" id="1975062"/>
    <lineage>
        <taxon>Bacteria</taxon>
        <taxon>Candidatus Wolfeibacteriota</taxon>
    </lineage>
</organism>
<dbReference type="GO" id="GO:0034335">
    <property type="term" value="F:DNA negative supercoiling activity"/>
    <property type="evidence" value="ECO:0007669"/>
    <property type="project" value="UniProtKB-ARBA"/>
</dbReference>
<protein>
    <recommendedName>
        <fullName evidence="9">DNA gyrase subunit A</fullName>
        <ecNumber evidence="9">5.6.2.2</ecNumber>
    </recommendedName>
</protein>
<dbReference type="Pfam" id="PF00521">
    <property type="entry name" value="DNA_topoisoIV"/>
    <property type="match status" value="1"/>
</dbReference>
<evidence type="ECO:0000256" key="6">
    <source>
        <dbReference type="ARBA" id="ARBA00023125"/>
    </source>
</evidence>
<dbReference type="GO" id="GO:0005737">
    <property type="term" value="C:cytoplasm"/>
    <property type="evidence" value="ECO:0007669"/>
    <property type="project" value="UniProtKB-SubCell"/>
</dbReference>
<evidence type="ECO:0000256" key="7">
    <source>
        <dbReference type="ARBA" id="ARBA00023235"/>
    </source>
</evidence>
<dbReference type="InterPro" id="IPR013760">
    <property type="entry name" value="Topo_IIA-like_dom_sf"/>
</dbReference>
<dbReference type="Gene3D" id="3.30.1360.40">
    <property type="match status" value="1"/>
</dbReference>
<evidence type="ECO:0000259" key="12">
    <source>
        <dbReference type="PROSITE" id="PS52040"/>
    </source>
</evidence>
<dbReference type="InterPro" id="IPR002205">
    <property type="entry name" value="Topo_IIA_dom_A"/>
</dbReference>
<dbReference type="Pfam" id="PF03989">
    <property type="entry name" value="DNA_gyraseA_C"/>
    <property type="match status" value="6"/>
</dbReference>
<dbReference type="FunFam" id="3.90.199.10:FF:000001">
    <property type="entry name" value="DNA gyrase subunit A"/>
    <property type="match status" value="1"/>
</dbReference>
<dbReference type="FunFam" id="1.10.268.10:FF:000001">
    <property type="entry name" value="DNA gyrase subunit A"/>
    <property type="match status" value="1"/>
</dbReference>
<dbReference type="PROSITE" id="PS52040">
    <property type="entry name" value="TOPO_IIA"/>
    <property type="match status" value="1"/>
</dbReference>
<comment type="subunit">
    <text evidence="9">Heterotetramer, composed of two GyrA and two GyrB chains. In the heterotetramer, GyrA contains the active site tyrosine that forms a transient covalent intermediate with DNA, while GyrB binds cofactors and catalyzes ATP hydrolysis.</text>
</comment>
<reference evidence="14" key="1">
    <citation type="submission" date="2017-09" db="EMBL/GenBank/DDBJ databases">
        <title>Depth-based differentiation of microbial function through sediment-hosted aquifers and enrichment of novel symbionts in the deep terrestrial subsurface.</title>
        <authorList>
            <person name="Probst A.J."/>
            <person name="Ladd B."/>
            <person name="Jarett J.K."/>
            <person name="Geller-Mcgrath D.E."/>
            <person name="Sieber C.M.K."/>
            <person name="Emerson J.B."/>
            <person name="Anantharaman K."/>
            <person name="Thomas B.C."/>
            <person name="Malmstrom R."/>
            <person name="Stieglmeier M."/>
            <person name="Klingl A."/>
            <person name="Woyke T."/>
            <person name="Ryan C.M."/>
            <person name="Banfield J.F."/>
        </authorList>
    </citation>
    <scope>NUCLEOTIDE SEQUENCE [LARGE SCALE GENOMIC DNA]</scope>
</reference>
<dbReference type="PANTHER" id="PTHR43493">
    <property type="entry name" value="DNA GYRASE/TOPOISOMERASE SUBUNIT A"/>
    <property type="match status" value="1"/>
</dbReference>
<comment type="catalytic activity">
    <reaction evidence="1 9 10">
        <text>ATP-dependent breakage, passage and rejoining of double-stranded DNA.</text>
        <dbReference type="EC" id="5.6.2.2"/>
    </reaction>
</comment>
<dbReference type="Gene3D" id="1.10.268.10">
    <property type="entry name" value="Topoisomerase, domain 3"/>
    <property type="match status" value="1"/>
</dbReference>
<dbReference type="EC" id="5.6.2.2" evidence="9"/>
<dbReference type="EMBL" id="PFKZ01000068">
    <property type="protein sequence ID" value="PIY59445.1"/>
    <property type="molecule type" value="Genomic_DNA"/>
</dbReference>
<evidence type="ECO:0000256" key="11">
    <source>
        <dbReference type="SAM" id="Coils"/>
    </source>
</evidence>
<dbReference type="GO" id="GO:0009330">
    <property type="term" value="C:DNA topoisomerase type II (double strand cut, ATP-hydrolyzing) complex"/>
    <property type="evidence" value="ECO:0007669"/>
    <property type="project" value="TreeGrafter"/>
</dbReference>
<dbReference type="FunFam" id="3.30.1360.40:FF:000002">
    <property type="entry name" value="DNA gyrase subunit A"/>
    <property type="match status" value="1"/>
</dbReference>
<keyword evidence="3 9" id="KW-0547">Nucleotide-binding</keyword>
<evidence type="ECO:0000256" key="9">
    <source>
        <dbReference type="HAMAP-Rule" id="MF_01897"/>
    </source>
</evidence>
<comment type="function">
    <text evidence="9">A type II topoisomerase that negatively supercoils closed circular double-stranded (ds) DNA in an ATP-dependent manner to modulate DNA topology and maintain chromosomes in an underwound state. Negative supercoiling favors strand separation, and DNA replication, transcription, recombination and repair, all of which involve strand separation. Also able to catalyze the interconversion of other topological isomers of dsDNA rings, including catenanes and knotted rings. Type II topoisomerases break and join 2 DNA strands simultaneously in an ATP-dependent manner.</text>
</comment>
<evidence type="ECO:0000256" key="3">
    <source>
        <dbReference type="ARBA" id="ARBA00022741"/>
    </source>
</evidence>
<accession>A0A2M7Q8P4</accession>
<dbReference type="PANTHER" id="PTHR43493:SF5">
    <property type="entry name" value="DNA GYRASE SUBUNIT A, CHLOROPLASTIC_MITOCHONDRIAL"/>
    <property type="match status" value="1"/>
</dbReference>
<evidence type="ECO:0000256" key="8">
    <source>
        <dbReference type="ARBA" id="ARBA00063644"/>
    </source>
</evidence>
<name>A0A2M7Q8P4_9BACT</name>
<evidence type="ECO:0000256" key="1">
    <source>
        <dbReference type="ARBA" id="ARBA00000185"/>
    </source>
</evidence>
<dbReference type="NCBIfam" id="NF004044">
    <property type="entry name" value="PRK05561.1"/>
    <property type="match status" value="1"/>
</dbReference>
<dbReference type="InterPro" id="IPR035516">
    <property type="entry name" value="Gyrase/topoIV_suA_C"/>
</dbReference>
<dbReference type="InterPro" id="IPR013757">
    <property type="entry name" value="Topo_IIA_A_a_sf"/>
</dbReference>
<dbReference type="InterPro" id="IPR005743">
    <property type="entry name" value="GyrA"/>
</dbReference>
<keyword evidence="11" id="KW-0175">Coiled coil</keyword>
<evidence type="ECO:0000256" key="5">
    <source>
        <dbReference type="ARBA" id="ARBA00023029"/>
    </source>
</evidence>
<dbReference type="InterPro" id="IPR013758">
    <property type="entry name" value="Topo_IIA_A/C_ab"/>
</dbReference>
<dbReference type="InterPro" id="IPR006691">
    <property type="entry name" value="GyrA/parC_rep"/>
</dbReference>
<dbReference type="GO" id="GO:0006265">
    <property type="term" value="P:DNA topological change"/>
    <property type="evidence" value="ECO:0007669"/>
    <property type="project" value="UniProtKB-UniRule"/>
</dbReference>
<keyword evidence="7 9" id="KW-0413">Isomerase</keyword>
<keyword evidence="6 9" id="KW-0238">DNA-binding</keyword>
<dbReference type="GO" id="GO:0005694">
    <property type="term" value="C:chromosome"/>
    <property type="evidence" value="ECO:0007669"/>
    <property type="project" value="InterPro"/>
</dbReference>
<dbReference type="Gene3D" id="2.120.10.90">
    <property type="entry name" value="DNA gyrase/topoisomerase IV, subunit A, C-terminal"/>
    <property type="match status" value="1"/>
</dbReference>
<sequence length="826" mass="92254">MEKQIGKIENREITEELKESYLDYAMSVIVSRALPDVRDGLKPVQRRILWAMWETGLKAGVKYRKSAAVVGEVLKSYHPHGDLSVYDAMARMAQDFSLRYPLIDGQGNWGSIDGDNQAAMRYTECRLSKISEELLYDIEKETVNWQLNYDGSVQEPKVLPAKLPHLLLNGTSGIAVGMATSIPPHNLHEVIDAVLYIIDNPKVAAEDILNFIKGPDFPTGGIIYDKKAIADAYSSGRGPITVRAKAEIQERAKNQLNIIITEIPYQVNKSELIIKIASLVQEKKVEGIKDLRDESDREGMRIVVELKSDVSAQKILNQLFKYTDLQKNFNLNMIALAGGIQPQTMSLKDILEFYIEHRKEVIRRRAGFELKKAKERAHILEGLAKALSVIDKIIETIKKSKDRDEARENLIKKFKLTEIQANAILDMKLATLAALERKKIEDELAEKMKLIKELEILLKSPQKILKIIKDELMELKEKYKGERRTQIVASGLKEFKEEDLVPLEETVIVMTADGYIKRMPPQTFKSQKRGGKGLIGSEVGEEDFLSHFISASTHDNILFFTDKGRAFQTKVYEIPVGTRTSKGKLVQNFLEIPSDENVNAIVNYPHGSKDFLVMVTKRGVIKKTALEEFESVRRTGIIAIGLKQAPTSKGRGSDQSVGSDQLKWVKLSSGKDEIILATVKGQAIRFKESQLRSMGRGAAGVTAIRLKGGDFVAGLDIIRINPKSQIPNPKLLVVTENGFAKQTPLKEYRIQSRGGSGIKVAKITAKTGFIVAIQIISEEEELLALSSKGQIIRTKISAIRTAGRATSGVKIMKLKEKDKVMGVVIL</sequence>